<evidence type="ECO:0000259" key="3">
    <source>
        <dbReference type="Pfam" id="PF13934"/>
    </source>
</evidence>
<feature type="domain" description="ELYS-like" evidence="3">
    <location>
        <begin position="37"/>
        <end position="254"/>
    </location>
</feature>
<comment type="caution">
    <text evidence="4">The sequence shown here is derived from an EMBL/GenBank/DDBJ whole genome shotgun (WGS) entry which is preliminary data.</text>
</comment>
<dbReference type="Pfam" id="PF13934">
    <property type="entry name" value="ELYS"/>
    <property type="match status" value="1"/>
</dbReference>
<dbReference type="InterPro" id="IPR025151">
    <property type="entry name" value="ELYS_dom"/>
</dbReference>
<evidence type="ECO:0000256" key="2">
    <source>
        <dbReference type="ARBA" id="ARBA00023242"/>
    </source>
</evidence>
<comment type="subcellular location">
    <subcellularLocation>
        <location evidence="1">Nucleus</location>
    </subcellularLocation>
</comment>
<protein>
    <recommendedName>
        <fullName evidence="3">ELYS-like domain-containing protein</fullName>
    </recommendedName>
</protein>
<sequence length="311" mass="35647">MAPWEDFNHIFSFNKKYHYDAKVIEQITSNRRALENQLFADRLLGLLGIKGVTKVYPPKTNADLRSLVDHIVASELDIHHKQALIYYILKDCRSAPEAAASFARSCHLPEKYRLFIEGLWNMDRLEFRRAIDHLAEPSLIPTFPDEILYALTLSQLAKHDDSLAIAYYLTAAPPLATEKVQRAFFEVLCRSNVTEAFYFSRRYDEFQRHSFFLQLVEFIHKTPAGQNRGRRAMELVGLPLDDDEEVWFEEALLRGTASALPGAKDTLMMRQLATGKVDSLATELEALGGKKVDGLNWDDLRESMQHTQLLD</sequence>
<dbReference type="AlphaFoldDB" id="A0A9W9GBI9"/>
<keyword evidence="2" id="KW-0539">Nucleus</keyword>
<evidence type="ECO:0000313" key="4">
    <source>
        <dbReference type="EMBL" id="KAJ5115829.1"/>
    </source>
</evidence>
<keyword evidence="5" id="KW-1185">Reference proteome</keyword>
<dbReference type="Proteomes" id="UP001149165">
    <property type="component" value="Unassembled WGS sequence"/>
</dbReference>
<evidence type="ECO:0000256" key="1">
    <source>
        <dbReference type="ARBA" id="ARBA00004123"/>
    </source>
</evidence>
<accession>A0A9W9GBI9</accession>
<evidence type="ECO:0000313" key="5">
    <source>
        <dbReference type="Proteomes" id="UP001149165"/>
    </source>
</evidence>
<proteinExistence type="predicted"/>
<reference evidence="4" key="2">
    <citation type="journal article" date="2023" name="IMA Fungus">
        <title>Comparative genomic study of the Penicillium genus elucidates a diverse pangenome and 15 lateral gene transfer events.</title>
        <authorList>
            <person name="Petersen C."/>
            <person name="Sorensen T."/>
            <person name="Nielsen M.R."/>
            <person name="Sondergaard T.E."/>
            <person name="Sorensen J.L."/>
            <person name="Fitzpatrick D.A."/>
            <person name="Frisvad J.C."/>
            <person name="Nielsen K.L."/>
        </authorList>
    </citation>
    <scope>NUCLEOTIDE SEQUENCE</scope>
    <source>
        <strain evidence="4">IBT 30069</strain>
    </source>
</reference>
<organism evidence="4 5">
    <name type="scientific">Penicillium angulare</name>
    <dbReference type="NCBI Taxonomy" id="116970"/>
    <lineage>
        <taxon>Eukaryota</taxon>
        <taxon>Fungi</taxon>
        <taxon>Dikarya</taxon>
        <taxon>Ascomycota</taxon>
        <taxon>Pezizomycotina</taxon>
        <taxon>Eurotiomycetes</taxon>
        <taxon>Eurotiomycetidae</taxon>
        <taxon>Eurotiales</taxon>
        <taxon>Aspergillaceae</taxon>
        <taxon>Penicillium</taxon>
    </lineage>
</organism>
<reference evidence="4" key="1">
    <citation type="submission" date="2022-11" db="EMBL/GenBank/DDBJ databases">
        <authorList>
            <person name="Petersen C."/>
        </authorList>
    </citation>
    <scope>NUCLEOTIDE SEQUENCE</scope>
    <source>
        <strain evidence="4">IBT 30069</strain>
    </source>
</reference>
<gene>
    <name evidence="4" type="ORF">N7456_000177</name>
</gene>
<dbReference type="EMBL" id="JAPQKH010000001">
    <property type="protein sequence ID" value="KAJ5115829.1"/>
    <property type="molecule type" value="Genomic_DNA"/>
</dbReference>
<dbReference type="GO" id="GO:0005634">
    <property type="term" value="C:nucleus"/>
    <property type="evidence" value="ECO:0007669"/>
    <property type="project" value="UniProtKB-SubCell"/>
</dbReference>
<name>A0A9W9GBI9_9EURO</name>
<dbReference type="OrthoDB" id="20729at2759"/>